<dbReference type="Proteomes" id="UP000274391">
    <property type="component" value="Unassembled WGS sequence"/>
</dbReference>
<sequence>MSDDPGFEPRPRRETVSATSFDRANFRAELQRIQRRIDAVTATDRKDFAEGHPSYDVASMIIIRLAALLERTEFHDATQQLTLDEIAAIKTTRNIVAHAGYRGMNDDLFWAAVTVRVPKMLARLLEWGKG</sequence>
<evidence type="ECO:0000313" key="1">
    <source>
        <dbReference type="EMBL" id="RRJ86650.1"/>
    </source>
</evidence>
<keyword evidence="2" id="KW-1185">Reference proteome</keyword>
<comment type="caution">
    <text evidence="1">The sequence shown here is derived from an EMBL/GenBank/DDBJ whole genome shotgun (WGS) entry which is preliminary data.</text>
</comment>
<reference evidence="1 2" key="1">
    <citation type="submission" date="2018-11" db="EMBL/GenBank/DDBJ databases">
        <title>YIM 102482-1 draft genome.</title>
        <authorList>
            <person name="Li G."/>
            <person name="Jiang Y."/>
        </authorList>
    </citation>
    <scope>NUCLEOTIDE SEQUENCE [LARGE SCALE GENOMIC DNA]</scope>
    <source>
        <strain evidence="1 2">YIM 102482-1</strain>
    </source>
</reference>
<proteinExistence type="predicted"/>
<dbReference type="OrthoDB" id="4794058at2"/>
<protein>
    <submittedName>
        <fullName evidence="1">Antitoxin</fullName>
    </submittedName>
</protein>
<accession>A0A3P3VVE7</accession>
<organism evidence="1 2">
    <name type="scientific">Gulosibacter macacae</name>
    <dbReference type="NCBI Taxonomy" id="2488791"/>
    <lineage>
        <taxon>Bacteria</taxon>
        <taxon>Bacillati</taxon>
        <taxon>Actinomycetota</taxon>
        <taxon>Actinomycetes</taxon>
        <taxon>Micrococcales</taxon>
        <taxon>Microbacteriaceae</taxon>
        <taxon>Gulosibacter</taxon>
    </lineage>
</organism>
<evidence type="ECO:0000313" key="2">
    <source>
        <dbReference type="Proteomes" id="UP000274391"/>
    </source>
</evidence>
<dbReference type="EMBL" id="RQVS01000008">
    <property type="protein sequence ID" value="RRJ86650.1"/>
    <property type="molecule type" value="Genomic_DNA"/>
</dbReference>
<gene>
    <name evidence="1" type="ORF">EG850_07570</name>
</gene>
<name>A0A3P3VVE7_9MICO</name>
<dbReference type="AlphaFoldDB" id="A0A3P3VVE7"/>